<dbReference type="AlphaFoldDB" id="A0A2P4Y517"/>
<evidence type="ECO:0008006" key="3">
    <source>
        <dbReference type="Google" id="ProtNLM"/>
    </source>
</evidence>
<evidence type="ECO:0000313" key="2">
    <source>
        <dbReference type="Proteomes" id="UP000237271"/>
    </source>
</evidence>
<dbReference type="SMART" id="SM00248">
    <property type="entry name" value="ANK"/>
    <property type="match status" value="6"/>
</dbReference>
<dbReference type="Proteomes" id="UP000237271">
    <property type="component" value="Unassembled WGS sequence"/>
</dbReference>
<dbReference type="EMBL" id="NCKW01005406">
    <property type="protein sequence ID" value="POM72896.1"/>
    <property type="molecule type" value="Genomic_DNA"/>
</dbReference>
<dbReference type="InterPro" id="IPR052050">
    <property type="entry name" value="SecEffector_AnkRepeat"/>
</dbReference>
<accession>A0A2P4Y517</accession>
<name>A0A2P4Y517_9STRA</name>
<dbReference type="Gene3D" id="1.25.40.20">
    <property type="entry name" value="Ankyrin repeat-containing domain"/>
    <property type="match status" value="3"/>
</dbReference>
<dbReference type="PANTHER" id="PTHR46586:SF3">
    <property type="entry name" value="ANKYRIN REPEAT-CONTAINING PROTEIN"/>
    <property type="match status" value="1"/>
</dbReference>
<protein>
    <recommendedName>
        <fullName evidence="3">Ankyrin repeat-containing domain</fullName>
    </recommendedName>
</protein>
<comment type="caution">
    <text evidence="1">The sequence shown here is derived from an EMBL/GenBank/DDBJ whole genome shotgun (WGS) entry which is preliminary data.</text>
</comment>
<evidence type="ECO:0000313" key="1">
    <source>
        <dbReference type="EMBL" id="POM72896.1"/>
    </source>
</evidence>
<dbReference type="SUPFAM" id="SSF48403">
    <property type="entry name" value="Ankyrin repeat"/>
    <property type="match status" value="2"/>
</dbReference>
<keyword evidence="2" id="KW-1185">Reference proteome</keyword>
<organism evidence="1 2">
    <name type="scientific">Phytophthora palmivora</name>
    <dbReference type="NCBI Taxonomy" id="4796"/>
    <lineage>
        <taxon>Eukaryota</taxon>
        <taxon>Sar</taxon>
        <taxon>Stramenopiles</taxon>
        <taxon>Oomycota</taxon>
        <taxon>Peronosporomycetes</taxon>
        <taxon>Peronosporales</taxon>
        <taxon>Peronosporaceae</taxon>
        <taxon>Phytophthora</taxon>
    </lineage>
</organism>
<dbReference type="PANTHER" id="PTHR46586">
    <property type="entry name" value="ANKYRIN REPEAT-CONTAINING PROTEIN"/>
    <property type="match status" value="1"/>
</dbReference>
<dbReference type="Pfam" id="PF13637">
    <property type="entry name" value="Ank_4"/>
    <property type="match status" value="1"/>
</dbReference>
<dbReference type="InterPro" id="IPR002110">
    <property type="entry name" value="Ankyrin_rpt"/>
</dbReference>
<sequence length="571" mass="64083">MPAASLTAVTLALKPFPAVSALEHVVSSISYFLDNSVMIPLAQACSFGSTRLLDQQSSRSEANIGTTWSLCQYLRSDVHYYRFQFTKSLRAAVELGDLEIVQWVLKHFSGCTAEENVVEEAARCGRLDILEYLLEYGRCYGDDQNVILWGGDDMANAIQEGHGEVAQWLYENIPDARRNLEYVMEFAVRHGDISLIQWLLDVVYMSELLLAPPSMSDAAAGGHMEILQWIFEQDFGGCCDYALERAAKNGRLDMVEWLVENGITKGAREAVQAACSEGHLRIVQWLLERGGVSYPHFAMNCAIHGGHLDIVKYLSEAGITYGSSRMMFDAASYGHMEVIEWLVEKYDTGLFPTIDSSRVVRSNQSAMDRAASNGHLHVLEFLHSLAMEMQHQGKSGGPTCSNWALMSASSNGHFDVVKWLCNTYPQMTFPSTTTGMVARNGNLEMLQWLHHQESIEWSTDAMDSAAENGHMAVVKWLHQNRMEGCTTSAMNYAARNGHLNIVRWLHLNFSEGCTVDAMDFAVNREHFEVLLFLRAKRTEGCSTSAKVFARGHQQRHVMEWLEDQYPETDAK</sequence>
<dbReference type="OrthoDB" id="123919at2759"/>
<proteinExistence type="predicted"/>
<dbReference type="Pfam" id="PF12796">
    <property type="entry name" value="Ank_2"/>
    <property type="match status" value="2"/>
</dbReference>
<gene>
    <name evidence="1" type="ORF">PHPALM_10322</name>
</gene>
<dbReference type="InterPro" id="IPR036770">
    <property type="entry name" value="Ankyrin_rpt-contain_sf"/>
</dbReference>
<reference evidence="1 2" key="1">
    <citation type="journal article" date="2017" name="Genome Biol. Evol.">
        <title>Phytophthora megakarya and P. palmivora, closely related causal agents of cacao black pod rot, underwent increases in genome sizes and gene numbers by different mechanisms.</title>
        <authorList>
            <person name="Ali S.S."/>
            <person name="Shao J."/>
            <person name="Lary D.J."/>
            <person name="Kronmiller B."/>
            <person name="Shen D."/>
            <person name="Strem M.D."/>
            <person name="Amoako-Attah I."/>
            <person name="Akrofi A.Y."/>
            <person name="Begoude B.A."/>
            <person name="Ten Hoopen G.M."/>
            <person name="Coulibaly K."/>
            <person name="Kebe B.I."/>
            <person name="Melnick R.L."/>
            <person name="Guiltinan M.J."/>
            <person name="Tyler B.M."/>
            <person name="Meinhardt L.W."/>
            <person name="Bailey B.A."/>
        </authorList>
    </citation>
    <scope>NUCLEOTIDE SEQUENCE [LARGE SCALE GENOMIC DNA]</scope>
    <source>
        <strain evidence="2">sbr112.9</strain>
    </source>
</reference>